<dbReference type="PRINTS" id="PR00081">
    <property type="entry name" value="GDHRDH"/>
</dbReference>
<keyword evidence="4" id="KW-1185">Reference proteome</keyword>
<protein>
    <submittedName>
        <fullName evidence="3">NADP-dependent 3-hydroxy acid dehydrogenase YdfG</fullName>
    </submittedName>
</protein>
<proteinExistence type="inferred from homology"/>
<evidence type="ECO:0000313" key="4">
    <source>
        <dbReference type="Proteomes" id="UP000183635"/>
    </source>
</evidence>
<dbReference type="InterPro" id="IPR036291">
    <property type="entry name" value="NAD(P)-bd_dom_sf"/>
</dbReference>
<dbReference type="Pfam" id="PF00106">
    <property type="entry name" value="adh_short"/>
    <property type="match status" value="1"/>
</dbReference>
<dbReference type="AlphaFoldDB" id="A0A1I2Y453"/>
<comment type="similarity">
    <text evidence="1">Belongs to the short-chain dehydrogenases/reductases (SDR) family.</text>
</comment>
<dbReference type="STRING" id="34004.SAMN04488021_10340"/>
<dbReference type="GO" id="GO:0016491">
    <property type="term" value="F:oxidoreductase activity"/>
    <property type="evidence" value="ECO:0007669"/>
    <property type="project" value="UniProtKB-KW"/>
</dbReference>
<dbReference type="Proteomes" id="UP000183635">
    <property type="component" value="Unassembled WGS sequence"/>
</dbReference>
<dbReference type="RefSeq" id="WP_231964703.1">
    <property type="nucleotide sequence ID" value="NZ_CBCRYP010000004.1"/>
</dbReference>
<dbReference type="SUPFAM" id="SSF51735">
    <property type="entry name" value="NAD(P)-binding Rossmann-fold domains"/>
    <property type="match status" value="1"/>
</dbReference>
<evidence type="ECO:0000256" key="1">
    <source>
        <dbReference type="ARBA" id="ARBA00006484"/>
    </source>
</evidence>
<dbReference type="GO" id="GO:0016020">
    <property type="term" value="C:membrane"/>
    <property type="evidence" value="ECO:0007669"/>
    <property type="project" value="TreeGrafter"/>
</dbReference>
<dbReference type="EMBL" id="FOPU01000003">
    <property type="protein sequence ID" value="SFH20463.1"/>
    <property type="molecule type" value="Genomic_DNA"/>
</dbReference>
<keyword evidence="2" id="KW-0560">Oxidoreductase</keyword>
<organism evidence="3 4">
    <name type="scientific">Paracoccus aminovorans</name>
    <dbReference type="NCBI Taxonomy" id="34004"/>
    <lineage>
        <taxon>Bacteria</taxon>
        <taxon>Pseudomonadati</taxon>
        <taxon>Pseudomonadota</taxon>
        <taxon>Alphaproteobacteria</taxon>
        <taxon>Rhodobacterales</taxon>
        <taxon>Paracoccaceae</taxon>
        <taxon>Paracoccus</taxon>
    </lineage>
</organism>
<reference evidence="3 4" key="1">
    <citation type="submission" date="2016-10" db="EMBL/GenBank/DDBJ databases">
        <authorList>
            <person name="de Groot N.N."/>
        </authorList>
    </citation>
    <scope>NUCLEOTIDE SEQUENCE [LARGE SCALE GENOMIC DNA]</scope>
    <source>
        <strain evidence="3 4">DSM 8537</strain>
    </source>
</reference>
<evidence type="ECO:0000256" key="2">
    <source>
        <dbReference type="ARBA" id="ARBA00023002"/>
    </source>
</evidence>
<sequence>MAGLARGPARCDIGAMSEHDKIALVTGASRGLGAALAEALAGRGWHILAVARTSGALEELDDRIRGAGGSATLAPLDVGQPEAMVQLAQAVLERWGGLDLWAHCAIHAAPLSPAGHIDGKDFQKSVDLNVVATRGLIGLIEPLLRAREGQALFFDDARAGQKFFGSYGTTKAAQIALARSWQAENAALGPRVRIAAPAPMPTATRARFFPGEDRSRLTPCKAEAGRILAEIL</sequence>
<dbReference type="CDD" id="cd05233">
    <property type="entry name" value="SDR_c"/>
    <property type="match status" value="1"/>
</dbReference>
<dbReference type="PANTHER" id="PTHR44196:SF4">
    <property type="entry name" value="SHORT CHAIN DEHYDROGENASE"/>
    <property type="match status" value="1"/>
</dbReference>
<dbReference type="Gene3D" id="3.40.50.720">
    <property type="entry name" value="NAD(P)-binding Rossmann-like Domain"/>
    <property type="match status" value="1"/>
</dbReference>
<evidence type="ECO:0000313" key="3">
    <source>
        <dbReference type="EMBL" id="SFH20463.1"/>
    </source>
</evidence>
<gene>
    <name evidence="3" type="ORF">SAMN04488021_10340</name>
</gene>
<dbReference type="InterPro" id="IPR002347">
    <property type="entry name" value="SDR_fam"/>
</dbReference>
<dbReference type="PANTHER" id="PTHR44196">
    <property type="entry name" value="DEHYDROGENASE/REDUCTASE SDR FAMILY MEMBER 7B"/>
    <property type="match status" value="1"/>
</dbReference>
<accession>A0A1I2Y453</accession>
<name>A0A1I2Y453_9RHOB</name>